<name>A0A6H5IQD2_9HYME</name>
<feature type="compositionally biased region" description="Polar residues" evidence="1">
    <location>
        <begin position="100"/>
        <end position="109"/>
    </location>
</feature>
<dbReference type="AlphaFoldDB" id="A0A6H5IQD2"/>
<feature type="region of interest" description="Disordered" evidence="1">
    <location>
        <begin position="142"/>
        <end position="163"/>
    </location>
</feature>
<evidence type="ECO:0000313" key="3">
    <source>
        <dbReference type="Proteomes" id="UP000479190"/>
    </source>
</evidence>
<evidence type="ECO:0000313" key="2">
    <source>
        <dbReference type="EMBL" id="CAB0039032.1"/>
    </source>
</evidence>
<reference evidence="2 3" key="1">
    <citation type="submission" date="2020-02" db="EMBL/GenBank/DDBJ databases">
        <authorList>
            <person name="Ferguson B K."/>
        </authorList>
    </citation>
    <scope>NUCLEOTIDE SEQUENCE [LARGE SCALE GENOMIC DNA]</scope>
</reference>
<dbReference type="EMBL" id="CADCXV010000933">
    <property type="protein sequence ID" value="CAB0039032.1"/>
    <property type="molecule type" value="Genomic_DNA"/>
</dbReference>
<organism evidence="2 3">
    <name type="scientific">Trichogramma brassicae</name>
    <dbReference type="NCBI Taxonomy" id="86971"/>
    <lineage>
        <taxon>Eukaryota</taxon>
        <taxon>Metazoa</taxon>
        <taxon>Ecdysozoa</taxon>
        <taxon>Arthropoda</taxon>
        <taxon>Hexapoda</taxon>
        <taxon>Insecta</taxon>
        <taxon>Pterygota</taxon>
        <taxon>Neoptera</taxon>
        <taxon>Endopterygota</taxon>
        <taxon>Hymenoptera</taxon>
        <taxon>Apocrita</taxon>
        <taxon>Proctotrupomorpha</taxon>
        <taxon>Chalcidoidea</taxon>
        <taxon>Trichogrammatidae</taxon>
        <taxon>Trichogramma</taxon>
    </lineage>
</organism>
<protein>
    <submittedName>
        <fullName evidence="2">Uncharacterized protein</fullName>
    </submittedName>
</protein>
<feature type="region of interest" description="Disordered" evidence="1">
    <location>
        <begin position="85"/>
        <end position="115"/>
    </location>
</feature>
<dbReference type="Proteomes" id="UP000479190">
    <property type="component" value="Unassembled WGS sequence"/>
</dbReference>
<sequence>MSWSMVSNAFEKSNDTKMVTLLLSTATRTASIRERTYEHRRESKICFESERNSSVRVERDILGDVYIGLTSTARVIRSYVAPVNSASAGTSRPECARESQWIQRPSRPQGQPRVEPDLEKISTSYGESGGPALGLCVCESYAPTGPPELRSSRLTSTGYSGTL</sequence>
<proteinExistence type="predicted"/>
<feature type="compositionally biased region" description="Polar residues" evidence="1">
    <location>
        <begin position="152"/>
        <end position="163"/>
    </location>
</feature>
<evidence type="ECO:0000256" key="1">
    <source>
        <dbReference type="SAM" id="MobiDB-lite"/>
    </source>
</evidence>
<keyword evidence="3" id="KW-1185">Reference proteome</keyword>
<gene>
    <name evidence="2" type="ORF">TBRA_LOCUS10794</name>
</gene>
<dbReference type="OrthoDB" id="10468310at2759"/>
<accession>A0A6H5IQD2</accession>